<dbReference type="Gene3D" id="1.10.630.10">
    <property type="entry name" value="Cytochrome P450"/>
    <property type="match status" value="2"/>
</dbReference>
<evidence type="ECO:0000256" key="4">
    <source>
        <dbReference type="ARBA" id="ARBA00022723"/>
    </source>
</evidence>
<evidence type="ECO:0000256" key="6">
    <source>
        <dbReference type="ARBA" id="ARBA00023004"/>
    </source>
</evidence>
<keyword evidence="3" id="KW-0349">Heme</keyword>
<dbReference type="GO" id="GO:0016705">
    <property type="term" value="F:oxidoreductase activity, acting on paired donors, with incorporation or reduction of molecular oxygen"/>
    <property type="evidence" value="ECO:0007669"/>
    <property type="project" value="InterPro"/>
</dbReference>
<reference evidence="8" key="1">
    <citation type="submission" date="2019-10" db="EMBL/GenBank/DDBJ databases">
        <authorList>
            <person name="Zhang R."/>
            <person name="Pan Y."/>
            <person name="Wang J."/>
            <person name="Ma R."/>
            <person name="Yu S."/>
        </authorList>
    </citation>
    <scope>NUCLEOTIDE SEQUENCE</scope>
    <source>
        <strain evidence="8">LA-IB0</strain>
        <tissue evidence="8">Leaf</tissue>
    </source>
</reference>
<dbReference type="AlphaFoldDB" id="A0AAV6WXF9"/>
<evidence type="ECO:0000256" key="7">
    <source>
        <dbReference type="ARBA" id="ARBA00023033"/>
    </source>
</evidence>
<proteinExistence type="inferred from homology"/>
<dbReference type="PANTHER" id="PTHR47950:SF44">
    <property type="entry name" value="CYTOCHROME P450, FAMILY 76, SUBFAMILY C, POLYPEPTIDE 5-RELATED"/>
    <property type="match status" value="1"/>
</dbReference>
<dbReference type="Proteomes" id="UP000826271">
    <property type="component" value="Unassembled WGS sequence"/>
</dbReference>
<comment type="similarity">
    <text evidence="2">Belongs to the cytochrome P450 family.</text>
</comment>
<dbReference type="Pfam" id="PF00067">
    <property type="entry name" value="p450"/>
    <property type="match status" value="1"/>
</dbReference>
<evidence type="ECO:0000313" key="9">
    <source>
        <dbReference type="Proteomes" id="UP000826271"/>
    </source>
</evidence>
<dbReference type="PANTHER" id="PTHR47950">
    <property type="entry name" value="CYTOCHROME P450, FAMILY 76, SUBFAMILY C, POLYPEPTIDE 5-RELATED"/>
    <property type="match status" value="1"/>
</dbReference>
<gene>
    <name evidence="8" type="ORF">BUALT_Bualt10G0095000</name>
</gene>
<accession>A0AAV6WXF9</accession>
<evidence type="ECO:0000313" key="8">
    <source>
        <dbReference type="EMBL" id="KAG8375389.1"/>
    </source>
</evidence>
<dbReference type="GO" id="GO:0016020">
    <property type="term" value="C:membrane"/>
    <property type="evidence" value="ECO:0007669"/>
    <property type="project" value="UniProtKB-SubCell"/>
</dbReference>
<dbReference type="InterPro" id="IPR036396">
    <property type="entry name" value="Cyt_P450_sf"/>
</dbReference>
<dbReference type="InterPro" id="IPR002401">
    <property type="entry name" value="Cyt_P450_E_grp-I"/>
</dbReference>
<comment type="caution">
    <text evidence="8">The sequence shown here is derived from an EMBL/GenBank/DDBJ whole genome shotgun (WGS) entry which is preliminary data.</text>
</comment>
<comment type="subcellular location">
    <subcellularLocation>
        <location evidence="1">Membrane</location>
        <topology evidence="1">Single-pass membrane protein</topology>
    </subcellularLocation>
</comment>
<sequence length="147" mass="17076">MTELLLNPEKLLIARYELMSVVGENAQVQESDISKLPLLQAVIKEIFRNHPPVPLLIPRKTKINVEVNGRRICPCMPLASRMLHLTVATLVRNFDWKFENGIKSEEVDMKEMFGLSLHKEIPLKAIPLDFMLKIKWISLFNDDFKMY</sequence>
<organism evidence="8 9">
    <name type="scientific">Buddleja alternifolia</name>
    <dbReference type="NCBI Taxonomy" id="168488"/>
    <lineage>
        <taxon>Eukaryota</taxon>
        <taxon>Viridiplantae</taxon>
        <taxon>Streptophyta</taxon>
        <taxon>Embryophyta</taxon>
        <taxon>Tracheophyta</taxon>
        <taxon>Spermatophyta</taxon>
        <taxon>Magnoliopsida</taxon>
        <taxon>eudicotyledons</taxon>
        <taxon>Gunneridae</taxon>
        <taxon>Pentapetalae</taxon>
        <taxon>asterids</taxon>
        <taxon>lamiids</taxon>
        <taxon>Lamiales</taxon>
        <taxon>Scrophulariaceae</taxon>
        <taxon>Buddlejeae</taxon>
        <taxon>Buddleja</taxon>
    </lineage>
</organism>
<evidence type="ECO:0000256" key="3">
    <source>
        <dbReference type="ARBA" id="ARBA00022617"/>
    </source>
</evidence>
<keyword evidence="9" id="KW-1185">Reference proteome</keyword>
<dbReference type="PRINTS" id="PR00463">
    <property type="entry name" value="EP450I"/>
</dbReference>
<evidence type="ECO:0000256" key="1">
    <source>
        <dbReference type="ARBA" id="ARBA00004167"/>
    </source>
</evidence>
<dbReference type="EMBL" id="WHWC01000010">
    <property type="protein sequence ID" value="KAG8375389.1"/>
    <property type="molecule type" value="Genomic_DNA"/>
</dbReference>
<dbReference type="GO" id="GO:0020037">
    <property type="term" value="F:heme binding"/>
    <property type="evidence" value="ECO:0007669"/>
    <property type="project" value="InterPro"/>
</dbReference>
<keyword evidence="7" id="KW-0503">Monooxygenase</keyword>
<evidence type="ECO:0000256" key="5">
    <source>
        <dbReference type="ARBA" id="ARBA00023002"/>
    </source>
</evidence>
<dbReference type="GO" id="GO:0004497">
    <property type="term" value="F:monooxygenase activity"/>
    <property type="evidence" value="ECO:0007669"/>
    <property type="project" value="UniProtKB-KW"/>
</dbReference>
<keyword evidence="6" id="KW-0408">Iron</keyword>
<protein>
    <submittedName>
        <fullName evidence="8">Uncharacterized protein</fullName>
    </submittedName>
</protein>
<dbReference type="SUPFAM" id="SSF48264">
    <property type="entry name" value="Cytochrome P450"/>
    <property type="match status" value="1"/>
</dbReference>
<dbReference type="GO" id="GO:0005506">
    <property type="term" value="F:iron ion binding"/>
    <property type="evidence" value="ECO:0007669"/>
    <property type="project" value="InterPro"/>
</dbReference>
<name>A0AAV6WXF9_9LAMI</name>
<keyword evidence="4" id="KW-0479">Metal-binding</keyword>
<dbReference type="InterPro" id="IPR001128">
    <property type="entry name" value="Cyt_P450"/>
</dbReference>
<keyword evidence="5" id="KW-0560">Oxidoreductase</keyword>
<evidence type="ECO:0000256" key="2">
    <source>
        <dbReference type="ARBA" id="ARBA00010617"/>
    </source>
</evidence>